<dbReference type="PROSITE" id="PS50076">
    <property type="entry name" value="DNAJ_2"/>
    <property type="match status" value="1"/>
</dbReference>
<dbReference type="GO" id="GO:0005737">
    <property type="term" value="C:cytoplasm"/>
    <property type="evidence" value="ECO:0007669"/>
    <property type="project" value="UniProtKB-SubCell"/>
</dbReference>
<dbReference type="PATRIC" id="fig|1238182.3.peg.2057"/>
<keyword evidence="3 14" id="KW-0963">Cytoplasm</keyword>
<feature type="repeat" description="CXXCXGXG motif" evidence="14">
    <location>
        <begin position="154"/>
        <end position="161"/>
    </location>
</feature>
<dbReference type="GO" id="GO:0031072">
    <property type="term" value="F:heat shock protein binding"/>
    <property type="evidence" value="ECO:0007669"/>
    <property type="project" value="InterPro"/>
</dbReference>
<dbReference type="Pfam" id="PF00226">
    <property type="entry name" value="DnaJ"/>
    <property type="match status" value="1"/>
</dbReference>
<comment type="similarity">
    <text evidence="12 14">Belongs to the DnaJ family.</text>
</comment>
<feature type="zinc finger region" description="CR-type" evidence="15">
    <location>
        <begin position="141"/>
        <end position="219"/>
    </location>
</feature>
<evidence type="ECO:0000313" key="18">
    <source>
        <dbReference type="EMBL" id="EKV30436.1"/>
    </source>
</evidence>
<dbReference type="HAMAP" id="MF_01152">
    <property type="entry name" value="DnaJ"/>
    <property type="match status" value="1"/>
</dbReference>
<evidence type="ECO:0000256" key="6">
    <source>
        <dbReference type="ARBA" id="ARBA00022737"/>
    </source>
</evidence>
<dbReference type="Pfam" id="PF00684">
    <property type="entry name" value="DnaJ_CXXCXGXG"/>
    <property type="match status" value="1"/>
</dbReference>
<feature type="domain" description="J" evidence="16">
    <location>
        <begin position="5"/>
        <end position="70"/>
    </location>
</feature>
<evidence type="ECO:0000256" key="3">
    <source>
        <dbReference type="ARBA" id="ARBA00022490"/>
    </source>
</evidence>
<keyword evidence="8 14" id="KW-0862">Zinc</keyword>
<evidence type="ECO:0000256" key="10">
    <source>
        <dbReference type="ARBA" id="ARBA00023186"/>
    </source>
</evidence>
<evidence type="ECO:0000256" key="2">
    <source>
        <dbReference type="ARBA" id="ARBA00011738"/>
    </source>
</evidence>
<dbReference type="InterPro" id="IPR002939">
    <property type="entry name" value="DnaJ_C"/>
</dbReference>
<comment type="subunit">
    <text evidence="2 14">Homodimer.</text>
</comment>
<dbReference type="GO" id="GO:0006260">
    <property type="term" value="P:DNA replication"/>
    <property type="evidence" value="ECO:0007669"/>
    <property type="project" value="UniProtKB-KW"/>
</dbReference>
<comment type="cofactor">
    <cofactor evidence="14">
        <name>Zn(2+)</name>
        <dbReference type="ChEBI" id="CHEBI:29105"/>
    </cofactor>
    <text evidence="14">Binds 2 Zn(2+) ions per monomer.</text>
</comment>
<gene>
    <name evidence="14" type="primary">dnaJ</name>
    <name evidence="18" type="ORF">C882_4395</name>
</gene>
<dbReference type="PROSITE" id="PS51188">
    <property type="entry name" value="ZF_CR"/>
    <property type="match status" value="1"/>
</dbReference>
<evidence type="ECO:0000256" key="4">
    <source>
        <dbReference type="ARBA" id="ARBA00022705"/>
    </source>
</evidence>
<feature type="binding site" evidence="14">
    <location>
        <position position="174"/>
    </location>
    <ligand>
        <name>Zn(2+)</name>
        <dbReference type="ChEBI" id="CHEBI:29105"/>
        <label>2</label>
    </ligand>
</feature>
<dbReference type="InterPro" id="IPR018253">
    <property type="entry name" value="DnaJ_domain_CS"/>
</dbReference>
<dbReference type="CDD" id="cd10747">
    <property type="entry name" value="DnaJ_C"/>
    <property type="match status" value="1"/>
</dbReference>
<feature type="binding site" evidence="14">
    <location>
        <position position="207"/>
    </location>
    <ligand>
        <name>Zn(2+)</name>
        <dbReference type="ChEBI" id="CHEBI:29105"/>
        <label>1</label>
    </ligand>
</feature>
<dbReference type="SUPFAM" id="SSF46565">
    <property type="entry name" value="Chaperone J-domain"/>
    <property type="match status" value="1"/>
</dbReference>
<dbReference type="CDD" id="cd06257">
    <property type="entry name" value="DnaJ"/>
    <property type="match status" value="1"/>
</dbReference>
<dbReference type="Gene3D" id="1.10.287.110">
    <property type="entry name" value="DnaJ domain"/>
    <property type="match status" value="1"/>
</dbReference>
<evidence type="ECO:0000256" key="7">
    <source>
        <dbReference type="ARBA" id="ARBA00022771"/>
    </source>
</evidence>
<feature type="binding site" evidence="14">
    <location>
        <position position="193"/>
    </location>
    <ligand>
        <name>Zn(2+)</name>
        <dbReference type="ChEBI" id="CHEBI:29105"/>
        <label>2</label>
    </ligand>
</feature>
<evidence type="ECO:0000256" key="9">
    <source>
        <dbReference type="ARBA" id="ARBA00023016"/>
    </source>
</evidence>
<dbReference type="GO" id="GO:0009408">
    <property type="term" value="P:response to heat"/>
    <property type="evidence" value="ECO:0007669"/>
    <property type="project" value="InterPro"/>
</dbReference>
<dbReference type="SUPFAM" id="SSF57938">
    <property type="entry name" value="DnaJ/Hsp40 cysteine-rich domain"/>
    <property type="match status" value="1"/>
</dbReference>
<dbReference type="STRING" id="1238182.C882_4395"/>
<evidence type="ECO:0000259" key="16">
    <source>
        <dbReference type="PROSITE" id="PS50076"/>
    </source>
</evidence>
<dbReference type="PANTHER" id="PTHR43096:SF48">
    <property type="entry name" value="CHAPERONE PROTEIN DNAJ"/>
    <property type="match status" value="1"/>
</dbReference>
<dbReference type="EMBL" id="ANHY01000008">
    <property type="protein sequence ID" value="EKV30436.1"/>
    <property type="molecule type" value="Genomic_DNA"/>
</dbReference>
<feature type="binding site" evidence="14">
    <location>
        <position position="196"/>
    </location>
    <ligand>
        <name>Zn(2+)</name>
        <dbReference type="ChEBI" id="CHEBI:29105"/>
        <label>2</label>
    </ligand>
</feature>
<evidence type="ECO:0000256" key="5">
    <source>
        <dbReference type="ARBA" id="ARBA00022723"/>
    </source>
</evidence>
<dbReference type="CDD" id="cd10719">
    <property type="entry name" value="DnaJ_zf"/>
    <property type="match status" value="1"/>
</dbReference>
<dbReference type="PANTHER" id="PTHR43096">
    <property type="entry name" value="DNAJ HOMOLOG 1, MITOCHONDRIAL-RELATED"/>
    <property type="match status" value="1"/>
</dbReference>
<accession>K9HPL0</accession>
<dbReference type="RefSeq" id="WP_009540503.1">
    <property type="nucleotide sequence ID" value="NZ_ANHY01000008.1"/>
</dbReference>
<dbReference type="GO" id="GO:0042026">
    <property type="term" value="P:protein refolding"/>
    <property type="evidence" value="ECO:0007669"/>
    <property type="project" value="TreeGrafter"/>
</dbReference>
<evidence type="ECO:0000256" key="13">
    <source>
        <dbReference type="ARBA" id="ARBA00067609"/>
    </source>
</evidence>
<feature type="repeat" description="CXXCXGXG motif" evidence="14">
    <location>
        <begin position="193"/>
        <end position="200"/>
    </location>
</feature>
<dbReference type="PROSITE" id="PS00636">
    <property type="entry name" value="DNAJ_1"/>
    <property type="match status" value="1"/>
</dbReference>
<keyword evidence="5 14" id="KW-0479">Metal-binding</keyword>
<dbReference type="NCBIfam" id="TIGR02349">
    <property type="entry name" value="DnaJ_bact"/>
    <property type="match status" value="1"/>
</dbReference>
<sequence length="384" mass="40814">MSKRDYYEVLGVSKGAGADELKKAYRKQAMKYHPDRNPGDAEAEARFKELNEAYDVLKDDQKRAAYDRFGHGAFEGGMGGAGAGAGGFSDFSSAFGGGFADIFDEMFGGGMRGGGRGRGGPARGHDLRYNMDITLEEAFHGKKATIQVPTGVQCEACDGSGAKSGSGVSNCGTCGGIGRVRAQQGFFTIERTCPTCGGEGQVIKDPCGECGGTGRQHKEKTLEVTVPAGVEDGTRIRLAGEGEAGMRGAPPGDLYIFLTIKPHRIFQRDGANIMCRVPIPMTTAALGGSIEVPAIDGTKARVTIPAGTQTGQQFRLKGKGMSVLRSPLRGDMFIEAAVETPVNLTKRQKELLEEFAEAGGEKDQSPESSGFFKRVKELWDDLTD</sequence>
<dbReference type="PRINTS" id="PR00625">
    <property type="entry name" value="JDOMAIN"/>
</dbReference>
<evidence type="ECO:0000256" key="8">
    <source>
        <dbReference type="ARBA" id="ARBA00022833"/>
    </source>
</evidence>
<organism evidence="18 19">
    <name type="scientific">Caenispirillum salinarum AK4</name>
    <dbReference type="NCBI Taxonomy" id="1238182"/>
    <lineage>
        <taxon>Bacteria</taxon>
        <taxon>Pseudomonadati</taxon>
        <taxon>Pseudomonadota</taxon>
        <taxon>Alphaproteobacteria</taxon>
        <taxon>Rhodospirillales</taxon>
        <taxon>Novispirillaceae</taxon>
        <taxon>Caenispirillum</taxon>
    </lineage>
</organism>
<keyword evidence="19" id="KW-1185">Reference proteome</keyword>
<evidence type="ECO:0000313" key="19">
    <source>
        <dbReference type="Proteomes" id="UP000009881"/>
    </source>
</evidence>
<protein>
    <recommendedName>
        <fullName evidence="13 14">Chaperone protein DnaJ</fullName>
    </recommendedName>
</protein>
<dbReference type="AlphaFoldDB" id="K9HPL0"/>
<keyword evidence="7 14" id="KW-0863">Zinc-finger</keyword>
<evidence type="ECO:0000256" key="1">
    <source>
        <dbReference type="ARBA" id="ARBA00004496"/>
    </source>
</evidence>
<comment type="caution">
    <text evidence="18">The sequence shown here is derived from an EMBL/GenBank/DDBJ whole genome shotgun (WGS) entry which is preliminary data.</text>
</comment>
<dbReference type="Proteomes" id="UP000009881">
    <property type="component" value="Unassembled WGS sequence"/>
</dbReference>
<reference evidence="18 19" key="1">
    <citation type="journal article" date="2013" name="Genome Announc.">
        <title>Draft Genome Sequence of an Alphaproteobacterium, Caenispirillum salinarum AK4(T), Isolated from a Solar Saltern.</title>
        <authorList>
            <person name="Khatri I."/>
            <person name="Singh A."/>
            <person name="Korpole S."/>
            <person name="Pinnaka A.K."/>
            <person name="Subramanian S."/>
        </authorList>
    </citation>
    <scope>NUCLEOTIDE SEQUENCE [LARGE SCALE GENOMIC DNA]</scope>
    <source>
        <strain evidence="18 19">AK4</strain>
    </source>
</reference>
<evidence type="ECO:0000256" key="12">
    <source>
        <dbReference type="ARBA" id="ARBA00061004"/>
    </source>
</evidence>
<dbReference type="GO" id="GO:0051082">
    <property type="term" value="F:unfolded protein binding"/>
    <property type="evidence" value="ECO:0007669"/>
    <property type="project" value="UniProtKB-UniRule"/>
</dbReference>
<dbReference type="Gene3D" id="2.10.230.10">
    <property type="entry name" value="Heat shock protein DnaJ, cysteine-rich domain"/>
    <property type="match status" value="1"/>
</dbReference>
<dbReference type="InterPro" id="IPR001305">
    <property type="entry name" value="HSP_DnaJ_Cys-rich_dom"/>
</dbReference>
<dbReference type="InterPro" id="IPR036410">
    <property type="entry name" value="HSP_DnaJ_Cys-rich_dom_sf"/>
</dbReference>
<feature type="domain" description="CR-type" evidence="17">
    <location>
        <begin position="141"/>
        <end position="219"/>
    </location>
</feature>
<keyword evidence="4 14" id="KW-0235">DNA replication</keyword>
<dbReference type="FunFam" id="2.10.230.10:FF:000002">
    <property type="entry name" value="Molecular chaperone DnaJ"/>
    <property type="match status" value="1"/>
</dbReference>
<evidence type="ECO:0000259" key="17">
    <source>
        <dbReference type="PROSITE" id="PS51188"/>
    </source>
</evidence>
<dbReference type="SUPFAM" id="SSF49493">
    <property type="entry name" value="HSP40/DnaJ peptide-binding domain"/>
    <property type="match status" value="2"/>
</dbReference>
<feature type="binding site" evidence="14">
    <location>
        <position position="154"/>
    </location>
    <ligand>
        <name>Zn(2+)</name>
        <dbReference type="ChEBI" id="CHEBI:29105"/>
        <label>1</label>
    </ligand>
</feature>
<evidence type="ECO:0000256" key="15">
    <source>
        <dbReference type="PROSITE-ProRule" id="PRU00546"/>
    </source>
</evidence>
<dbReference type="InterPro" id="IPR036869">
    <property type="entry name" value="J_dom_sf"/>
</dbReference>
<feature type="repeat" description="CXXCXGXG motif" evidence="14">
    <location>
        <begin position="171"/>
        <end position="178"/>
    </location>
</feature>
<dbReference type="InterPro" id="IPR008971">
    <property type="entry name" value="HSP40/DnaJ_pept-bd"/>
</dbReference>
<dbReference type="Gene3D" id="2.60.260.20">
    <property type="entry name" value="Urease metallochaperone UreE, N-terminal domain"/>
    <property type="match status" value="2"/>
</dbReference>
<keyword evidence="9 14" id="KW-0346">Stress response</keyword>
<keyword evidence="10 14" id="KW-0143">Chaperone</keyword>
<feature type="binding site" evidence="14">
    <location>
        <position position="210"/>
    </location>
    <ligand>
        <name>Zn(2+)</name>
        <dbReference type="ChEBI" id="CHEBI:29105"/>
        <label>1</label>
    </ligand>
</feature>
<comment type="subcellular location">
    <subcellularLocation>
        <location evidence="1 14">Cytoplasm</location>
    </subcellularLocation>
</comment>
<dbReference type="eggNOG" id="COG0484">
    <property type="taxonomic scope" value="Bacteria"/>
</dbReference>
<dbReference type="FunFam" id="2.60.260.20:FF:000004">
    <property type="entry name" value="Molecular chaperone DnaJ"/>
    <property type="match status" value="1"/>
</dbReference>
<dbReference type="GO" id="GO:0005524">
    <property type="term" value="F:ATP binding"/>
    <property type="evidence" value="ECO:0007669"/>
    <property type="project" value="InterPro"/>
</dbReference>
<comment type="domain">
    <text evidence="14">The J domain is necessary and sufficient to stimulate DnaK ATPase activity. Zinc center 1 plays an important role in the autonomous, DnaK-independent chaperone activity of DnaJ. Zinc center 2 is essential for interaction with DnaK and for DnaJ activity.</text>
</comment>
<keyword evidence="6 14" id="KW-0677">Repeat</keyword>
<feature type="repeat" description="CXXCXGXG motif" evidence="14">
    <location>
        <begin position="207"/>
        <end position="214"/>
    </location>
</feature>
<name>K9HPL0_9PROT</name>
<feature type="binding site" evidence="14">
    <location>
        <position position="171"/>
    </location>
    <ligand>
        <name>Zn(2+)</name>
        <dbReference type="ChEBI" id="CHEBI:29105"/>
        <label>2</label>
    </ligand>
</feature>
<evidence type="ECO:0000256" key="11">
    <source>
        <dbReference type="ARBA" id="ARBA00053423"/>
    </source>
</evidence>
<dbReference type="InterPro" id="IPR001623">
    <property type="entry name" value="DnaJ_domain"/>
</dbReference>
<comment type="function">
    <text evidence="11 14">Participates actively in the response to hyperosmotic and heat shock by preventing the aggregation of stress-denatured proteins and by disaggregating proteins, also in an autonomous, DnaK-independent fashion. Unfolded proteins bind initially to DnaJ; upon interaction with the DnaJ-bound protein, DnaK hydrolyzes its bound ATP, resulting in the formation of a stable complex. GrpE releases ADP from DnaK; ATP binding to DnaK triggers the release of the substrate protein, thus completing the reaction cycle. Several rounds of ATP-dependent interactions between DnaJ, DnaK and GrpE are required for fully efficient folding. Also involved, together with DnaK and GrpE, in the DNA replication of plasmids through activation of initiation proteins.</text>
</comment>
<feature type="binding site" evidence="14">
    <location>
        <position position="157"/>
    </location>
    <ligand>
        <name>Zn(2+)</name>
        <dbReference type="ChEBI" id="CHEBI:29105"/>
        <label>1</label>
    </ligand>
</feature>
<dbReference type="GO" id="GO:0008270">
    <property type="term" value="F:zinc ion binding"/>
    <property type="evidence" value="ECO:0007669"/>
    <property type="project" value="UniProtKB-UniRule"/>
</dbReference>
<dbReference type="OrthoDB" id="9779889at2"/>
<dbReference type="SMART" id="SM00271">
    <property type="entry name" value="DnaJ"/>
    <property type="match status" value="1"/>
</dbReference>
<dbReference type="InterPro" id="IPR012724">
    <property type="entry name" value="DnaJ"/>
</dbReference>
<dbReference type="NCBIfam" id="NF008035">
    <property type="entry name" value="PRK10767.1"/>
    <property type="match status" value="1"/>
</dbReference>
<dbReference type="FunFam" id="1.10.287.110:FF:000034">
    <property type="entry name" value="Chaperone protein DnaJ"/>
    <property type="match status" value="1"/>
</dbReference>
<proteinExistence type="inferred from homology"/>
<dbReference type="Pfam" id="PF01556">
    <property type="entry name" value="DnaJ_C"/>
    <property type="match status" value="1"/>
</dbReference>
<evidence type="ECO:0000256" key="14">
    <source>
        <dbReference type="HAMAP-Rule" id="MF_01152"/>
    </source>
</evidence>